<dbReference type="InterPro" id="IPR002401">
    <property type="entry name" value="Cyt_P450_E_grp-I"/>
</dbReference>
<sequence>GDIVYLHMPGMSAVVVNSHTIATELLDRRGSIYSSRLKPVSLEMSGFEPLLGFLPYNSPFFNKHRRLFQKHFSHEAILSYQPLVIRHIPDLLRNILSRPEAYDEHFMRFASIVPCEVGFGFGLENNEEMAQVTRAALKTLNDSQELALVDFFPALKHFPDWFPGTSAVRRAREQRPWVRKAFEYPYNLMRAQFEVNMNASTTGLEEKADPVDLAYDLQGVVASIITGGIDTVWSSMSLFIIFIAMHPEVQQAAQAELDSVLKGVRLPEFSDQSSLPYIDCILMEIKRDNFHPAMLGVPHLCTENDVYNGYLIPKGTLIIPNAKAMGRDRRIYKDPEQFNPARFLPRPHGDGEPPYTSIFGYGRRICPGRYLADAELFIVIASVLAVFDIRLAMDSNGEEVKPKIKMSSGFIKHPVPVACNIRLRSPAFARLLQDSA</sequence>
<dbReference type="GO" id="GO:0020037">
    <property type="term" value="F:heme binding"/>
    <property type="evidence" value="ECO:0007669"/>
    <property type="project" value="InterPro"/>
</dbReference>
<evidence type="ECO:0000256" key="4">
    <source>
        <dbReference type="ARBA" id="ARBA00022617"/>
    </source>
</evidence>
<dbReference type="InterPro" id="IPR036396">
    <property type="entry name" value="Cyt_P450_sf"/>
</dbReference>
<keyword evidence="4 9" id="KW-0349">Heme</keyword>
<evidence type="ECO:0000256" key="5">
    <source>
        <dbReference type="ARBA" id="ARBA00022723"/>
    </source>
</evidence>
<evidence type="ECO:0000256" key="2">
    <source>
        <dbReference type="ARBA" id="ARBA00005179"/>
    </source>
</evidence>
<dbReference type="GO" id="GO:0004497">
    <property type="term" value="F:monooxygenase activity"/>
    <property type="evidence" value="ECO:0007669"/>
    <property type="project" value="UniProtKB-KW"/>
</dbReference>
<dbReference type="PANTHER" id="PTHR46300">
    <property type="entry name" value="P450, PUTATIVE (EUROFUNG)-RELATED-RELATED"/>
    <property type="match status" value="1"/>
</dbReference>
<dbReference type="InterPro" id="IPR001128">
    <property type="entry name" value="Cyt_P450"/>
</dbReference>
<accession>A0A0D7A396</accession>
<evidence type="ECO:0000313" key="12">
    <source>
        <dbReference type="Proteomes" id="UP000054144"/>
    </source>
</evidence>
<dbReference type="GO" id="GO:0016705">
    <property type="term" value="F:oxidoreductase activity, acting on paired donors, with incorporation or reduction of molecular oxygen"/>
    <property type="evidence" value="ECO:0007669"/>
    <property type="project" value="InterPro"/>
</dbReference>
<keyword evidence="7 9" id="KW-0408">Iron</keyword>
<dbReference type="GO" id="GO:0005506">
    <property type="term" value="F:iron ion binding"/>
    <property type="evidence" value="ECO:0007669"/>
    <property type="project" value="InterPro"/>
</dbReference>
<comment type="pathway">
    <text evidence="2">Secondary metabolite biosynthesis.</text>
</comment>
<feature type="non-terminal residue" evidence="11">
    <location>
        <position position="1"/>
    </location>
</feature>
<keyword evidence="5 9" id="KW-0479">Metal-binding</keyword>
<keyword evidence="12" id="KW-1185">Reference proteome</keyword>
<feature type="binding site" description="axial binding residue" evidence="9">
    <location>
        <position position="366"/>
    </location>
    <ligand>
        <name>heme</name>
        <dbReference type="ChEBI" id="CHEBI:30413"/>
    </ligand>
    <ligandPart>
        <name>Fe</name>
        <dbReference type="ChEBI" id="CHEBI:18248"/>
    </ligandPart>
</feature>
<protein>
    <submittedName>
        <fullName evidence="11">Cytochrome P450</fullName>
    </submittedName>
</protein>
<keyword evidence="6 10" id="KW-0560">Oxidoreductase</keyword>
<evidence type="ECO:0000256" key="7">
    <source>
        <dbReference type="ARBA" id="ARBA00023004"/>
    </source>
</evidence>
<dbReference type="PROSITE" id="PS00086">
    <property type="entry name" value="CYTOCHROME_P450"/>
    <property type="match status" value="1"/>
</dbReference>
<dbReference type="Gene3D" id="1.10.630.10">
    <property type="entry name" value="Cytochrome P450"/>
    <property type="match status" value="1"/>
</dbReference>
<dbReference type="EMBL" id="KN882092">
    <property type="protein sequence ID" value="KIY44366.1"/>
    <property type="molecule type" value="Genomic_DNA"/>
</dbReference>
<dbReference type="PRINTS" id="PR00463">
    <property type="entry name" value="EP450I"/>
</dbReference>
<evidence type="ECO:0000256" key="8">
    <source>
        <dbReference type="ARBA" id="ARBA00023033"/>
    </source>
</evidence>
<comment type="similarity">
    <text evidence="3 10">Belongs to the cytochrome P450 family.</text>
</comment>
<reference evidence="11 12" key="1">
    <citation type="journal article" date="2015" name="Fungal Genet. Biol.">
        <title>Evolution of novel wood decay mechanisms in Agaricales revealed by the genome sequences of Fistulina hepatica and Cylindrobasidium torrendii.</title>
        <authorList>
            <person name="Floudas D."/>
            <person name="Held B.W."/>
            <person name="Riley R."/>
            <person name="Nagy L.G."/>
            <person name="Koehler G."/>
            <person name="Ransdell A.S."/>
            <person name="Younus H."/>
            <person name="Chow J."/>
            <person name="Chiniquy J."/>
            <person name="Lipzen A."/>
            <person name="Tritt A."/>
            <person name="Sun H."/>
            <person name="Haridas S."/>
            <person name="LaButti K."/>
            <person name="Ohm R.A."/>
            <person name="Kues U."/>
            <person name="Blanchette R.A."/>
            <person name="Grigoriev I.V."/>
            <person name="Minto R.E."/>
            <person name="Hibbett D.S."/>
        </authorList>
    </citation>
    <scope>NUCLEOTIDE SEQUENCE [LARGE SCALE GENOMIC DNA]</scope>
    <source>
        <strain evidence="11 12">ATCC 64428</strain>
    </source>
</reference>
<feature type="non-terminal residue" evidence="11">
    <location>
        <position position="436"/>
    </location>
</feature>
<dbReference type="Pfam" id="PF00067">
    <property type="entry name" value="p450"/>
    <property type="match status" value="1"/>
</dbReference>
<name>A0A0D7A396_9AGAR</name>
<dbReference type="Proteomes" id="UP000054144">
    <property type="component" value="Unassembled WGS sequence"/>
</dbReference>
<gene>
    <name evidence="11" type="ORF">FISHEDRAFT_27715</name>
</gene>
<evidence type="ECO:0000256" key="10">
    <source>
        <dbReference type="RuleBase" id="RU000461"/>
    </source>
</evidence>
<evidence type="ECO:0000313" key="11">
    <source>
        <dbReference type="EMBL" id="KIY44366.1"/>
    </source>
</evidence>
<dbReference type="InterPro" id="IPR017972">
    <property type="entry name" value="Cyt_P450_CS"/>
</dbReference>
<dbReference type="AlphaFoldDB" id="A0A0D7A396"/>
<evidence type="ECO:0000256" key="9">
    <source>
        <dbReference type="PIRSR" id="PIRSR602401-1"/>
    </source>
</evidence>
<evidence type="ECO:0000256" key="1">
    <source>
        <dbReference type="ARBA" id="ARBA00001971"/>
    </source>
</evidence>
<organism evidence="11 12">
    <name type="scientific">Fistulina hepatica ATCC 64428</name>
    <dbReference type="NCBI Taxonomy" id="1128425"/>
    <lineage>
        <taxon>Eukaryota</taxon>
        <taxon>Fungi</taxon>
        <taxon>Dikarya</taxon>
        <taxon>Basidiomycota</taxon>
        <taxon>Agaricomycotina</taxon>
        <taxon>Agaricomycetes</taxon>
        <taxon>Agaricomycetidae</taxon>
        <taxon>Agaricales</taxon>
        <taxon>Fistulinaceae</taxon>
        <taxon>Fistulina</taxon>
    </lineage>
</organism>
<proteinExistence type="inferred from homology"/>
<keyword evidence="8 10" id="KW-0503">Monooxygenase</keyword>
<dbReference type="InterPro" id="IPR050364">
    <property type="entry name" value="Cytochrome_P450_fung"/>
</dbReference>
<evidence type="ECO:0000256" key="6">
    <source>
        <dbReference type="ARBA" id="ARBA00023002"/>
    </source>
</evidence>
<dbReference type="SUPFAM" id="SSF48264">
    <property type="entry name" value="Cytochrome P450"/>
    <property type="match status" value="1"/>
</dbReference>
<dbReference type="PANTHER" id="PTHR46300:SF5">
    <property type="entry name" value="CYTOCHROME P450"/>
    <property type="match status" value="1"/>
</dbReference>
<dbReference type="CDD" id="cd11065">
    <property type="entry name" value="CYP64-like"/>
    <property type="match status" value="1"/>
</dbReference>
<evidence type="ECO:0000256" key="3">
    <source>
        <dbReference type="ARBA" id="ARBA00010617"/>
    </source>
</evidence>
<dbReference type="OrthoDB" id="2789670at2759"/>
<comment type="cofactor">
    <cofactor evidence="1 9">
        <name>heme</name>
        <dbReference type="ChEBI" id="CHEBI:30413"/>
    </cofactor>
</comment>